<dbReference type="Proteomes" id="UP000479293">
    <property type="component" value="Unassembled WGS sequence"/>
</dbReference>
<organism evidence="2 3">
    <name type="scientific">Salmonirosea aquatica</name>
    <dbReference type="NCBI Taxonomy" id="2654236"/>
    <lineage>
        <taxon>Bacteria</taxon>
        <taxon>Pseudomonadati</taxon>
        <taxon>Bacteroidota</taxon>
        <taxon>Cytophagia</taxon>
        <taxon>Cytophagales</taxon>
        <taxon>Spirosomataceae</taxon>
        <taxon>Salmonirosea</taxon>
    </lineage>
</organism>
<dbReference type="EMBL" id="WHLY01000002">
    <property type="protein sequence ID" value="MPR33814.1"/>
    <property type="molecule type" value="Genomic_DNA"/>
</dbReference>
<dbReference type="Gene3D" id="3.10.450.50">
    <property type="match status" value="1"/>
</dbReference>
<dbReference type="RefSeq" id="WP_152759507.1">
    <property type="nucleotide sequence ID" value="NZ_WHLY01000002.1"/>
</dbReference>
<dbReference type="SUPFAM" id="SSF54427">
    <property type="entry name" value="NTF2-like"/>
    <property type="match status" value="1"/>
</dbReference>
<accession>A0A7C9BGU8</accession>
<name>A0A7C9BGU8_9BACT</name>
<evidence type="ECO:0000259" key="1">
    <source>
        <dbReference type="Pfam" id="PF14534"/>
    </source>
</evidence>
<evidence type="ECO:0000313" key="3">
    <source>
        <dbReference type="Proteomes" id="UP000479293"/>
    </source>
</evidence>
<comment type="caution">
    <text evidence="2">The sequence shown here is derived from an EMBL/GenBank/DDBJ whole genome shotgun (WGS) entry which is preliminary data.</text>
</comment>
<keyword evidence="3" id="KW-1185">Reference proteome</keyword>
<reference evidence="2 3" key="1">
    <citation type="submission" date="2019-10" db="EMBL/GenBank/DDBJ databases">
        <title>Draft Genome Sequence of Cytophagaceae sp. SJW1-29.</title>
        <authorList>
            <person name="Choi A."/>
        </authorList>
    </citation>
    <scope>NUCLEOTIDE SEQUENCE [LARGE SCALE GENOMIC DNA]</scope>
    <source>
        <strain evidence="2 3">SJW1-29</strain>
    </source>
</reference>
<dbReference type="InterPro" id="IPR027843">
    <property type="entry name" value="DUF4440"/>
</dbReference>
<gene>
    <name evidence="2" type="ORF">GBK04_10650</name>
</gene>
<dbReference type="InterPro" id="IPR032710">
    <property type="entry name" value="NTF2-like_dom_sf"/>
</dbReference>
<dbReference type="Pfam" id="PF14534">
    <property type="entry name" value="DUF4440"/>
    <property type="match status" value="1"/>
</dbReference>
<proteinExistence type="predicted"/>
<evidence type="ECO:0000313" key="2">
    <source>
        <dbReference type="EMBL" id="MPR33814.1"/>
    </source>
</evidence>
<protein>
    <submittedName>
        <fullName evidence="2">DUF4440 domain-containing protein</fullName>
    </submittedName>
</protein>
<sequence>MKSSLSPKVLLLAFVVFLGARVQLYAQSEPMEVKAAVDRLFTGMRTGDSSLVSQSFTADATLQSVSLTADGQIKIGKNAITGFVRAVGTPHKDVWDERIYDLKIQVDGPMATVWAPYKFYLGDKFSHCGVNAFTLIKTQHGWKIASITDTRRKEECL</sequence>
<dbReference type="AlphaFoldDB" id="A0A7C9BGU8"/>
<feature type="domain" description="DUF4440" evidence="1">
    <location>
        <begin position="33"/>
        <end position="144"/>
    </location>
</feature>